<dbReference type="Pfam" id="PF01029">
    <property type="entry name" value="NusB"/>
    <property type="match status" value="1"/>
</dbReference>
<evidence type="ECO:0000256" key="7">
    <source>
        <dbReference type="ARBA" id="ARBA00022679"/>
    </source>
</evidence>
<dbReference type="NCBIfam" id="TIGR00563">
    <property type="entry name" value="rsmB"/>
    <property type="match status" value="1"/>
</dbReference>
<name>A0A382KL65_9ZZZZ</name>
<dbReference type="GO" id="GO:0070475">
    <property type="term" value="P:rRNA base methylation"/>
    <property type="evidence" value="ECO:0007669"/>
    <property type="project" value="TreeGrafter"/>
</dbReference>
<dbReference type="PANTHER" id="PTHR22807">
    <property type="entry name" value="NOP2 YEAST -RELATED NOL1/NOP2/FMU SUN DOMAIN-CONTAINING"/>
    <property type="match status" value="1"/>
</dbReference>
<dbReference type="SUPFAM" id="SSF53335">
    <property type="entry name" value="S-adenosyl-L-methionine-dependent methyltransferases"/>
    <property type="match status" value="1"/>
</dbReference>
<keyword evidence="6" id="KW-0489">Methyltransferase</keyword>
<dbReference type="GO" id="GO:0006355">
    <property type="term" value="P:regulation of DNA-templated transcription"/>
    <property type="evidence" value="ECO:0007669"/>
    <property type="project" value="InterPro"/>
</dbReference>
<evidence type="ECO:0000256" key="12">
    <source>
        <dbReference type="ARBA" id="ARBA00047283"/>
    </source>
</evidence>
<evidence type="ECO:0000256" key="6">
    <source>
        <dbReference type="ARBA" id="ARBA00022603"/>
    </source>
</evidence>
<dbReference type="NCBIfam" id="NF008149">
    <property type="entry name" value="PRK10901.1"/>
    <property type="match status" value="1"/>
</dbReference>
<proteinExistence type="predicted"/>
<dbReference type="InterPro" id="IPR035926">
    <property type="entry name" value="NusB-like_sf"/>
</dbReference>
<comment type="subcellular location">
    <subcellularLocation>
        <location evidence="2">Cytoplasm</location>
    </subcellularLocation>
</comment>
<dbReference type="Pfam" id="PF01189">
    <property type="entry name" value="Methyltr_RsmB-F"/>
    <property type="match status" value="1"/>
</dbReference>
<dbReference type="EMBL" id="UINC01081404">
    <property type="protein sequence ID" value="SVC25220.1"/>
    <property type="molecule type" value="Genomic_DNA"/>
</dbReference>
<comment type="catalytic activity">
    <reaction evidence="12">
        <text>cytidine(967) in 16S rRNA + S-adenosyl-L-methionine = 5-methylcytidine(967) in 16S rRNA + S-adenosyl-L-homocysteine + H(+)</text>
        <dbReference type="Rhea" id="RHEA:42748"/>
        <dbReference type="Rhea" id="RHEA-COMP:10219"/>
        <dbReference type="Rhea" id="RHEA-COMP:10220"/>
        <dbReference type="ChEBI" id="CHEBI:15378"/>
        <dbReference type="ChEBI" id="CHEBI:57856"/>
        <dbReference type="ChEBI" id="CHEBI:59789"/>
        <dbReference type="ChEBI" id="CHEBI:74483"/>
        <dbReference type="ChEBI" id="CHEBI:82748"/>
        <dbReference type="EC" id="2.1.1.176"/>
    </reaction>
</comment>
<evidence type="ECO:0000256" key="10">
    <source>
        <dbReference type="ARBA" id="ARBA00030399"/>
    </source>
</evidence>
<evidence type="ECO:0000256" key="4">
    <source>
        <dbReference type="ARBA" id="ARBA00022490"/>
    </source>
</evidence>
<dbReference type="InterPro" id="IPR049560">
    <property type="entry name" value="MeTrfase_RsmB-F_NOP2_cat"/>
</dbReference>
<dbReference type="PROSITE" id="PS51686">
    <property type="entry name" value="SAM_MT_RSMB_NOP"/>
    <property type="match status" value="1"/>
</dbReference>
<dbReference type="InterPro" id="IPR029063">
    <property type="entry name" value="SAM-dependent_MTases_sf"/>
</dbReference>
<evidence type="ECO:0000313" key="14">
    <source>
        <dbReference type="EMBL" id="SVC25220.1"/>
    </source>
</evidence>
<keyword evidence="5" id="KW-0698">rRNA processing</keyword>
<evidence type="ECO:0000256" key="11">
    <source>
        <dbReference type="ARBA" id="ARBA00031088"/>
    </source>
</evidence>
<evidence type="ECO:0000256" key="2">
    <source>
        <dbReference type="ARBA" id="ARBA00004496"/>
    </source>
</evidence>
<dbReference type="GO" id="GO:0005829">
    <property type="term" value="C:cytosol"/>
    <property type="evidence" value="ECO:0007669"/>
    <property type="project" value="TreeGrafter"/>
</dbReference>
<dbReference type="InterPro" id="IPR004573">
    <property type="entry name" value="rRNA_ssu_MeTfrase_B"/>
</dbReference>
<keyword evidence="8" id="KW-0949">S-adenosyl-L-methionine</keyword>
<dbReference type="EC" id="2.1.1.176" evidence="3"/>
<keyword evidence="4" id="KW-0963">Cytoplasm</keyword>
<dbReference type="PRINTS" id="PR02008">
    <property type="entry name" value="RCMTFAMILY"/>
</dbReference>
<evidence type="ECO:0000256" key="3">
    <source>
        <dbReference type="ARBA" id="ARBA00012140"/>
    </source>
</evidence>
<dbReference type="InterPro" id="IPR054728">
    <property type="entry name" value="RsmB-like_ferredoxin"/>
</dbReference>
<feature type="domain" description="SAM-dependent MTase RsmB/NOP-type" evidence="13">
    <location>
        <begin position="128"/>
        <end position="404"/>
    </location>
</feature>
<dbReference type="PANTHER" id="PTHR22807:SF61">
    <property type="entry name" value="NOL1_NOP2_SUN FAMILY PROTEIN _ ANTITERMINATION NUSB DOMAIN-CONTAINING PROTEIN"/>
    <property type="match status" value="1"/>
</dbReference>
<feature type="non-terminal residue" evidence="14">
    <location>
        <position position="1"/>
    </location>
</feature>
<dbReference type="GO" id="GO:0003723">
    <property type="term" value="F:RNA binding"/>
    <property type="evidence" value="ECO:0007669"/>
    <property type="project" value="UniProtKB-KW"/>
</dbReference>
<dbReference type="Gene3D" id="1.10.287.730">
    <property type="entry name" value="Helix hairpin bin"/>
    <property type="match status" value="1"/>
</dbReference>
<dbReference type="Pfam" id="PF22458">
    <property type="entry name" value="RsmF-B_ferredox"/>
    <property type="match status" value="1"/>
</dbReference>
<dbReference type="SUPFAM" id="SSF48013">
    <property type="entry name" value="NusB-like"/>
    <property type="match status" value="1"/>
</dbReference>
<comment type="function">
    <text evidence="1">Specifically methylates the cytosine at position 967 (m5C967) of 16S rRNA.</text>
</comment>
<reference evidence="14" key="1">
    <citation type="submission" date="2018-05" db="EMBL/GenBank/DDBJ databases">
        <authorList>
            <person name="Lanie J.A."/>
            <person name="Ng W.-L."/>
            <person name="Kazmierczak K.M."/>
            <person name="Andrzejewski T.M."/>
            <person name="Davidsen T.M."/>
            <person name="Wayne K.J."/>
            <person name="Tettelin H."/>
            <person name="Glass J.I."/>
            <person name="Rusch D."/>
            <person name="Podicherti R."/>
            <person name="Tsui H.-C.T."/>
            <person name="Winkler M.E."/>
        </authorList>
    </citation>
    <scope>NUCLEOTIDE SEQUENCE</scope>
</reference>
<evidence type="ECO:0000256" key="1">
    <source>
        <dbReference type="ARBA" id="ARBA00002724"/>
    </source>
</evidence>
<evidence type="ECO:0000259" key="13">
    <source>
        <dbReference type="PROSITE" id="PS51686"/>
    </source>
</evidence>
<dbReference type="Gene3D" id="1.10.940.10">
    <property type="entry name" value="NusB-like"/>
    <property type="match status" value="1"/>
</dbReference>
<dbReference type="Gene3D" id="3.40.50.150">
    <property type="entry name" value="Vaccinia Virus protein VP39"/>
    <property type="match status" value="1"/>
</dbReference>
<dbReference type="InterPro" id="IPR006027">
    <property type="entry name" value="NusB_RsmB_TIM44"/>
</dbReference>
<keyword evidence="9" id="KW-0694">RNA-binding</keyword>
<dbReference type="InterPro" id="IPR001678">
    <property type="entry name" value="MeTrfase_RsmB-F_NOP2_dom"/>
</dbReference>
<dbReference type="CDD" id="cd02440">
    <property type="entry name" value="AdoMet_MTases"/>
    <property type="match status" value="1"/>
</dbReference>
<accession>A0A382KL65</accession>
<dbReference type="InterPro" id="IPR023267">
    <property type="entry name" value="RCMT"/>
</dbReference>
<organism evidence="14">
    <name type="scientific">marine metagenome</name>
    <dbReference type="NCBI Taxonomy" id="408172"/>
    <lineage>
        <taxon>unclassified sequences</taxon>
        <taxon>metagenomes</taxon>
        <taxon>ecological metagenomes</taxon>
    </lineage>
</organism>
<evidence type="ECO:0000256" key="9">
    <source>
        <dbReference type="ARBA" id="ARBA00022884"/>
    </source>
</evidence>
<dbReference type="GO" id="GO:0009383">
    <property type="term" value="F:rRNA (cytosine-C5-)-methyltransferase activity"/>
    <property type="evidence" value="ECO:0007669"/>
    <property type="project" value="TreeGrafter"/>
</dbReference>
<keyword evidence="7" id="KW-0808">Transferase</keyword>
<sequence>TKTEKFISSYLLGSLRWFIQNKTILTFLLNSPIREKDKIVEVLLCCAIYEITRMRTPDYAVVASTVEAVKIAKKDHLKALANATLRNFIRSQEEFITKASHSLEGRYSFPLWFIEQTKQDYPNNWQAILDASNQIPQLWLCINTSKISLADYQQRLLLQTGQRGVLLYNFPNVIGVQQNTNPIELPGFSDNLFHVQTPGAQLAAEILQPEKNDFILDACAAPGGKGLHLLNKEQSINLTAIEISKKRFQILEENFSRTKLKAKLICSDLLTPEKWWNKKKFTKILLDVPCTSSGVVNRDQDIKYLRRASDIDMYHQKQLSLLRAAWNLLEDNGVLLYCTCSIFSEENTKTIKQFLTLNKNASTLAIKNIAALKKWGVIKAEKGVQLIPGKGLNDGFFYSLLHKAKKS</sequence>
<evidence type="ECO:0000256" key="5">
    <source>
        <dbReference type="ARBA" id="ARBA00022552"/>
    </source>
</evidence>
<dbReference type="AlphaFoldDB" id="A0A382KL65"/>
<protein>
    <recommendedName>
        <fullName evidence="3">16S rRNA (cytosine(967)-C(5))-methyltransferase</fullName>
        <ecNumber evidence="3">2.1.1.176</ecNumber>
    </recommendedName>
    <alternativeName>
        <fullName evidence="10">16S rRNA m5C967 methyltransferase</fullName>
    </alternativeName>
    <alternativeName>
        <fullName evidence="11">rRNA (cytosine-C(5)-)-methyltransferase RsmB</fullName>
    </alternativeName>
</protein>
<gene>
    <name evidence="14" type="ORF">METZ01_LOCUS278074</name>
</gene>
<evidence type="ECO:0000256" key="8">
    <source>
        <dbReference type="ARBA" id="ARBA00022691"/>
    </source>
</evidence>